<evidence type="ECO:0000256" key="4">
    <source>
        <dbReference type="ARBA" id="ARBA00022618"/>
    </source>
</evidence>
<evidence type="ECO:0000256" key="7">
    <source>
        <dbReference type="ARBA" id="ARBA00024910"/>
    </source>
</evidence>
<organism evidence="10 11">
    <name type="scientific">Rugosibacter aromaticivorans</name>
    <dbReference type="NCBI Taxonomy" id="1565605"/>
    <lineage>
        <taxon>Bacteria</taxon>
        <taxon>Pseudomonadati</taxon>
        <taxon>Pseudomonadota</taxon>
        <taxon>Betaproteobacteria</taxon>
        <taxon>Nitrosomonadales</taxon>
        <taxon>Sterolibacteriaceae</taxon>
        <taxon>Rugosibacter</taxon>
    </lineage>
</organism>
<comment type="function">
    <text evidence="7">Activator of cell division through the inhibition of FtsZ GTPase activity, therefore promoting FtsZ assembly into bundles of protofilaments necessary for the formation of the division Z ring. It is recruited early at mid-cell but it is not essential for cell division.</text>
</comment>
<dbReference type="Proteomes" id="UP000061603">
    <property type="component" value="Chromosome"/>
</dbReference>
<dbReference type="SUPFAM" id="SSF102829">
    <property type="entry name" value="Cell division protein ZapA-like"/>
    <property type="match status" value="1"/>
</dbReference>
<evidence type="ECO:0000256" key="8">
    <source>
        <dbReference type="ARBA" id="ARBA00026068"/>
    </source>
</evidence>
<dbReference type="Gene3D" id="1.20.5.50">
    <property type="match status" value="1"/>
</dbReference>
<dbReference type="Gene3D" id="3.30.160.880">
    <property type="entry name" value="Cell division protein ZapA protomer, N-terminal domain"/>
    <property type="match status" value="1"/>
</dbReference>
<dbReference type="InterPro" id="IPR007838">
    <property type="entry name" value="Cell_div_ZapA-like"/>
</dbReference>
<dbReference type="GO" id="GO:0000917">
    <property type="term" value="P:division septum assembly"/>
    <property type="evidence" value="ECO:0007669"/>
    <property type="project" value="UniProtKB-KW"/>
</dbReference>
<keyword evidence="6" id="KW-0131">Cell cycle</keyword>
<dbReference type="Pfam" id="PF05164">
    <property type="entry name" value="ZapA"/>
    <property type="match status" value="1"/>
</dbReference>
<evidence type="ECO:0000256" key="9">
    <source>
        <dbReference type="ARBA" id="ARBA00033158"/>
    </source>
</evidence>
<keyword evidence="4" id="KW-0132">Cell division</keyword>
<dbReference type="GO" id="GO:0005829">
    <property type="term" value="C:cytosol"/>
    <property type="evidence" value="ECO:0007669"/>
    <property type="project" value="TreeGrafter"/>
</dbReference>
<evidence type="ECO:0000256" key="6">
    <source>
        <dbReference type="ARBA" id="ARBA00023306"/>
    </source>
</evidence>
<keyword evidence="5" id="KW-0717">Septation</keyword>
<sequence>MSETLDIHLLGKDYRVVCAPAERDALVAAVAFLDDKFKHIGSKTPQVSGGARTRSSSERIAVMAALNIAHELLTLKNATPDLFVGLENETIQRRINSIESKLDESLAAARVTRQPLP</sequence>
<evidence type="ECO:0000256" key="2">
    <source>
        <dbReference type="ARBA" id="ARBA00015195"/>
    </source>
</evidence>
<dbReference type="HOGENOM" id="CLU_116623_2_2_4"/>
<evidence type="ECO:0000256" key="3">
    <source>
        <dbReference type="ARBA" id="ARBA00022490"/>
    </source>
</evidence>
<dbReference type="EMBL" id="CP010554">
    <property type="protein sequence ID" value="AJP47406.1"/>
    <property type="molecule type" value="Genomic_DNA"/>
</dbReference>
<keyword evidence="11" id="KW-1185">Reference proteome</keyword>
<gene>
    <name evidence="10" type="ORF">PG1C_00945</name>
</gene>
<evidence type="ECO:0000313" key="10">
    <source>
        <dbReference type="EMBL" id="AJP47406.1"/>
    </source>
</evidence>
<comment type="subcellular location">
    <subcellularLocation>
        <location evidence="1">Cytoplasm</location>
    </subcellularLocation>
</comment>
<comment type="subunit">
    <text evidence="8">Homodimer. Interacts with FtsZ.</text>
</comment>
<dbReference type="GO" id="GO:0043093">
    <property type="term" value="P:FtsZ-dependent cytokinesis"/>
    <property type="evidence" value="ECO:0007669"/>
    <property type="project" value="TreeGrafter"/>
</dbReference>
<protein>
    <recommendedName>
        <fullName evidence="2">Cell division protein ZapA</fullName>
    </recommendedName>
    <alternativeName>
        <fullName evidence="9">Z ring-associated protein ZapA</fullName>
    </alternativeName>
</protein>
<evidence type="ECO:0000256" key="5">
    <source>
        <dbReference type="ARBA" id="ARBA00023210"/>
    </source>
</evidence>
<dbReference type="InterPro" id="IPR042233">
    <property type="entry name" value="Cell_div_ZapA_N"/>
</dbReference>
<dbReference type="GO" id="GO:0000921">
    <property type="term" value="P:septin ring assembly"/>
    <property type="evidence" value="ECO:0007669"/>
    <property type="project" value="TreeGrafter"/>
</dbReference>
<keyword evidence="3" id="KW-0963">Cytoplasm</keyword>
<dbReference type="RefSeq" id="WP_202635591.1">
    <property type="nucleotide sequence ID" value="NZ_CP010554.1"/>
</dbReference>
<dbReference type="PANTHER" id="PTHR34981">
    <property type="entry name" value="CELL DIVISION PROTEIN ZAPA"/>
    <property type="match status" value="1"/>
</dbReference>
<name>A0A0C5JJA8_9PROT</name>
<accession>A0A0C5JJA8</accession>
<dbReference type="PANTHER" id="PTHR34981:SF1">
    <property type="entry name" value="CELL DIVISION PROTEIN ZAPA"/>
    <property type="match status" value="1"/>
</dbReference>
<proteinExistence type="predicted"/>
<dbReference type="GO" id="GO:0030428">
    <property type="term" value="C:cell septum"/>
    <property type="evidence" value="ECO:0007669"/>
    <property type="project" value="TreeGrafter"/>
</dbReference>
<reference evidence="10 11" key="1">
    <citation type="journal article" date="2015" name="Genome Announc.">
        <title>Complete Genome Sequence of a Novel Bacterium within the Family Rhodocyclaceae That Degrades Polycyclic Aromatic Hydrocarbons.</title>
        <authorList>
            <person name="Singleton D.R."/>
            <person name="Dickey A.N."/>
            <person name="Scholl E.H."/>
            <person name="Wright F.A."/>
            <person name="Aitken M.D."/>
        </authorList>
    </citation>
    <scope>NUCLEOTIDE SEQUENCE [LARGE SCALE GENOMIC DNA]</scope>
    <source>
        <strain evidence="11">PG1-Ca6</strain>
    </source>
</reference>
<dbReference type="InterPro" id="IPR036192">
    <property type="entry name" value="Cell_div_ZapA-like_sf"/>
</dbReference>
<dbReference type="STRING" id="1565605.PG1C_00945"/>
<dbReference type="AlphaFoldDB" id="A0A0C5JJA8"/>
<dbReference type="GO" id="GO:0032153">
    <property type="term" value="C:cell division site"/>
    <property type="evidence" value="ECO:0007669"/>
    <property type="project" value="TreeGrafter"/>
</dbReference>
<evidence type="ECO:0000313" key="11">
    <source>
        <dbReference type="Proteomes" id="UP000061603"/>
    </source>
</evidence>
<dbReference type="KEGG" id="rbu:PG1C_00945"/>
<evidence type="ECO:0000256" key="1">
    <source>
        <dbReference type="ARBA" id="ARBA00004496"/>
    </source>
</evidence>